<dbReference type="PATRIC" id="fig|1550024.3.peg.4207"/>
<evidence type="ECO:0000313" key="6">
    <source>
        <dbReference type="Proteomes" id="UP000032483"/>
    </source>
</evidence>
<evidence type="ECO:0000256" key="1">
    <source>
        <dbReference type="ARBA" id="ARBA00004196"/>
    </source>
</evidence>
<keyword evidence="3" id="KW-0472">Membrane</keyword>
<reference evidence="4" key="1">
    <citation type="submission" date="2015-02" db="EMBL/GenBank/DDBJ databases">
        <title>A novel member of the family Ruminococcaceae isolated from human feces.</title>
        <authorList>
            <person name="Shkoporov A.N."/>
            <person name="Chaplin A.V."/>
            <person name="Motuzova O.V."/>
            <person name="Kafarskaia L.I."/>
            <person name="Khokhlova E.V."/>
            <person name="Efimov B.A."/>
        </authorList>
    </citation>
    <scope>NUCLEOTIDE SEQUENCE [LARGE SCALE GENOMIC DNA]</scope>
    <source>
        <strain evidence="4">585-1</strain>
    </source>
</reference>
<name>A0A0D8IUL8_9FIRM</name>
<keyword evidence="3" id="KW-1133">Transmembrane helix</keyword>
<comment type="caution">
    <text evidence="4">The sequence shown here is derived from an EMBL/GenBank/DDBJ whole genome shotgun (WGS) entry which is preliminary data.</text>
</comment>
<dbReference type="InterPro" id="IPR042229">
    <property type="entry name" value="Listeria/Bacterioides_rpt_sf"/>
</dbReference>
<evidence type="ECO:0000256" key="2">
    <source>
        <dbReference type="SAM" id="MobiDB-lite"/>
    </source>
</evidence>
<proteinExistence type="predicted"/>
<organism evidence="4 6">
    <name type="scientific">Ruthenibacterium lactatiformans</name>
    <dbReference type="NCBI Taxonomy" id="1550024"/>
    <lineage>
        <taxon>Bacteria</taxon>
        <taxon>Bacillati</taxon>
        <taxon>Bacillota</taxon>
        <taxon>Clostridia</taxon>
        <taxon>Eubacteriales</taxon>
        <taxon>Oscillospiraceae</taxon>
        <taxon>Ruthenibacterium</taxon>
    </lineage>
</organism>
<dbReference type="AlphaFoldDB" id="A0A0D8IUL8"/>
<dbReference type="Proteomes" id="UP000032483">
    <property type="component" value="Unassembled WGS sequence"/>
</dbReference>
<evidence type="ECO:0000256" key="3">
    <source>
        <dbReference type="SAM" id="Phobius"/>
    </source>
</evidence>
<dbReference type="EMBL" id="VUNJ01000005">
    <property type="protein sequence ID" value="MST91454.1"/>
    <property type="molecule type" value="Genomic_DNA"/>
</dbReference>
<keyword evidence="3" id="KW-0812">Transmembrane</keyword>
<gene>
    <name evidence="5" type="ORF">FYJ76_05795</name>
    <name evidence="4" type="ORF">TQ39_18360</name>
</gene>
<evidence type="ECO:0000313" key="5">
    <source>
        <dbReference type="EMBL" id="MST91454.1"/>
    </source>
</evidence>
<feature type="region of interest" description="Disordered" evidence="2">
    <location>
        <begin position="63"/>
        <end position="94"/>
    </location>
</feature>
<dbReference type="InterPro" id="IPR013378">
    <property type="entry name" value="InlB-like_B-rpt"/>
</dbReference>
<accession>A0A0D8IUL8</accession>
<evidence type="ECO:0000313" key="4">
    <source>
        <dbReference type="EMBL" id="KJF38380.1"/>
    </source>
</evidence>
<feature type="transmembrane region" description="Helical" evidence="3">
    <location>
        <begin position="35"/>
        <end position="56"/>
    </location>
</feature>
<protein>
    <submittedName>
        <fullName evidence="5">InlB B-repeat-containing protein</fullName>
    </submittedName>
</protein>
<dbReference type="EMBL" id="JXXK01000046">
    <property type="protein sequence ID" value="KJF38380.1"/>
    <property type="molecule type" value="Genomic_DNA"/>
</dbReference>
<feature type="compositionally biased region" description="Low complexity" evidence="2">
    <location>
        <begin position="64"/>
        <end position="94"/>
    </location>
</feature>
<dbReference type="GeneID" id="42858500"/>
<comment type="subcellular location">
    <subcellularLocation>
        <location evidence="1">Cell envelope</location>
    </subcellularLocation>
</comment>
<dbReference type="RefSeq" id="WP_050006601.1">
    <property type="nucleotide sequence ID" value="NZ_CAQJQL010000039.1"/>
</dbReference>
<feature type="transmembrane region" description="Helical" evidence="3">
    <location>
        <begin position="186"/>
        <end position="207"/>
    </location>
</feature>
<sequence length="213" mass="22660">MRRKTERQGTEAERQLAWSREYLRREKRRRVLRRTLLMLVLALACAVTVFALNGGIPALRVGGAPASGSSAAQSSSAPAVQAQPPSSQAQPEPAAYTVAFDSRGGSAVEALQNVTQGARIAEPSSPVREGYTFEGWYRDAARTDAWDFAADTVEQDTILYAKWEAVPAQDTTSGAALPQTGVATGALLWACVLAAALALAVAAALLLRRAYRG</sequence>
<dbReference type="Pfam" id="PF09479">
    <property type="entry name" value="Flg_new"/>
    <property type="match status" value="1"/>
</dbReference>
<evidence type="ECO:0000313" key="7">
    <source>
        <dbReference type="Proteomes" id="UP000431913"/>
    </source>
</evidence>
<dbReference type="Gene3D" id="2.60.40.4270">
    <property type="entry name" value="Listeria-Bacteroides repeat domain"/>
    <property type="match status" value="1"/>
</dbReference>
<dbReference type="Proteomes" id="UP000431913">
    <property type="component" value="Unassembled WGS sequence"/>
</dbReference>
<dbReference type="GO" id="GO:0030313">
    <property type="term" value="C:cell envelope"/>
    <property type="evidence" value="ECO:0007669"/>
    <property type="project" value="UniProtKB-SubCell"/>
</dbReference>
<dbReference type="NCBIfam" id="TIGR02543">
    <property type="entry name" value="List_Bact_rpt"/>
    <property type="match status" value="1"/>
</dbReference>
<keyword evidence="6" id="KW-1185">Reference proteome</keyword>
<reference evidence="5 7" key="2">
    <citation type="submission" date="2019-08" db="EMBL/GenBank/DDBJ databases">
        <title>In-depth cultivation of the pig gut microbiome towards novel bacterial diversity and tailored functional studies.</title>
        <authorList>
            <person name="Wylensek D."/>
            <person name="Hitch T.C.A."/>
            <person name="Clavel T."/>
        </authorList>
    </citation>
    <scope>NUCLEOTIDE SEQUENCE [LARGE SCALE GENOMIC DNA]</scope>
    <source>
        <strain evidence="5 7">WCA3-601-WT-6J</strain>
    </source>
</reference>